<accession>A0A564YTP3</accession>
<evidence type="ECO:0000313" key="3">
    <source>
        <dbReference type="EMBL" id="VUZ50632.1"/>
    </source>
</evidence>
<evidence type="ECO:0000256" key="2">
    <source>
        <dbReference type="SAM" id="SignalP"/>
    </source>
</evidence>
<feature type="compositionally biased region" description="Basic and acidic residues" evidence="1">
    <location>
        <begin position="195"/>
        <end position="218"/>
    </location>
</feature>
<dbReference type="EMBL" id="CABIJS010000388">
    <property type="protein sequence ID" value="VUZ50632.1"/>
    <property type="molecule type" value="Genomic_DNA"/>
</dbReference>
<feature type="compositionally biased region" description="Polar residues" evidence="1">
    <location>
        <begin position="306"/>
        <end position="323"/>
    </location>
</feature>
<feature type="compositionally biased region" description="Basic and acidic residues" evidence="1">
    <location>
        <begin position="271"/>
        <end position="287"/>
    </location>
</feature>
<gene>
    <name evidence="3" type="ORF">WMSIL1_LOCUS9569</name>
</gene>
<feature type="compositionally biased region" description="Polar residues" evidence="1">
    <location>
        <begin position="475"/>
        <end position="502"/>
    </location>
</feature>
<feature type="compositionally biased region" description="Basic and acidic residues" evidence="1">
    <location>
        <begin position="350"/>
        <end position="403"/>
    </location>
</feature>
<feature type="compositionally biased region" description="Polar residues" evidence="1">
    <location>
        <begin position="404"/>
        <end position="414"/>
    </location>
</feature>
<feature type="compositionally biased region" description="Low complexity" evidence="1">
    <location>
        <begin position="510"/>
        <end position="519"/>
    </location>
</feature>
<protein>
    <submittedName>
        <fullName evidence="3">Uncharacterized protein</fullName>
    </submittedName>
</protein>
<organism evidence="3 4">
    <name type="scientific">Hymenolepis diminuta</name>
    <name type="common">Rat tapeworm</name>
    <dbReference type="NCBI Taxonomy" id="6216"/>
    <lineage>
        <taxon>Eukaryota</taxon>
        <taxon>Metazoa</taxon>
        <taxon>Spiralia</taxon>
        <taxon>Lophotrochozoa</taxon>
        <taxon>Platyhelminthes</taxon>
        <taxon>Cestoda</taxon>
        <taxon>Eucestoda</taxon>
        <taxon>Cyclophyllidea</taxon>
        <taxon>Hymenolepididae</taxon>
        <taxon>Hymenolepis</taxon>
    </lineage>
</organism>
<name>A0A564YTP3_HYMDI</name>
<feature type="signal peptide" evidence="2">
    <location>
        <begin position="1"/>
        <end position="19"/>
    </location>
</feature>
<keyword evidence="4" id="KW-1185">Reference proteome</keyword>
<feature type="compositionally biased region" description="Polar residues" evidence="1">
    <location>
        <begin position="164"/>
        <end position="178"/>
    </location>
</feature>
<feature type="compositionally biased region" description="Acidic residues" evidence="1">
    <location>
        <begin position="425"/>
        <end position="434"/>
    </location>
</feature>
<sequence length="519" mass="58013">MFLGRISLLILVLFSVVIAQLFDDMSYPELDFANSYFNDDTDPYEQDFGESDFLEEDDEDDKQGWTVVSEDEVADLVGRIEAAERHEQFAMDADHRSMVVTATTEEIPTATAEELENEGEDEVEEKSTTTPLQTVASLFSHLFSTSPSRNDEILETTRADATESESQNAKRASLNTETELSKAEELTDFSTTEGETVKLEPETLKPEEVIESERETPKISKPAANIEQKSIELDEETSDAEMAITKSVEEMINMKTEESKPIEITAELENVDEKSIEMESDSSKSEELSSALETKTMQHLEDTVKTGGTSPVEINSQAPYSTEQEAESKILRAEDGTFSSLKTEVPSTEETVKAKTSISEEIKSKSKTESSEIIKPKQEDETKILKSEKTETVPEATKTEETTKNPTLEKTTLSLEKESSKLNEVTEETEEEIQERELTVESTLETTRVTEILRSEEINTESREPLQEELIVPAQTATVNNEELATSTQTAKENMQSPNQEETSLETTEEINATTTESL</sequence>
<feature type="chain" id="PRO_5021727272" evidence="2">
    <location>
        <begin position="20"/>
        <end position="519"/>
    </location>
</feature>
<evidence type="ECO:0000313" key="4">
    <source>
        <dbReference type="Proteomes" id="UP000321570"/>
    </source>
</evidence>
<reference evidence="3 4" key="1">
    <citation type="submission" date="2019-07" db="EMBL/GenBank/DDBJ databases">
        <authorList>
            <person name="Jastrzebski P J."/>
            <person name="Paukszto L."/>
            <person name="Jastrzebski P J."/>
        </authorList>
    </citation>
    <scope>NUCLEOTIDE SEQUENCE [LARGE SCALE GENOMIC DNA]</scope>
    <source>
        <strain evidence="3 4">WMS-il1</strain>
    </source>
</reference>
<feature type="compositionally biased region" description="Polar residues" evidence="1">
    <location>
        <begin position="337"/>
        <end position="349"/>
    </location>
</feature>
<feature type="region of interest" description="Disordered" evidence="1">
    <location>
        <begin position="474"/>
        <end position="519"/>
    </location>
</feature>
<feature type="region of interest" description="Disordered" evidence="1">
    <location>
        <begin position="158"/>
        <end position="239"/>
    </location>
</feature>
<proteinExistence type="predicted"/>
<dbReference type="AlphaFoldDB" id="A0A564YTP3"/>
<feature type="compositionally biased region" description="Basic and acidic residues" evidence="1">
    <location>
        <begin position="326"/>
        <end position="335"/>
    </location>
</feature>
<keyword evidence="2" id="KW-0732">Signal</keyword>
<dbReference type="Proteomes" id="UP000321570">
    <property type="component" value="Unassembled WGS sequence"/>
</dbReference>
<feature type="region of interest" description="Disordered" evidence="1">
    <location>
        <begin position="254"/>
        <end position="439"/>
    </location>
</feature>
<evidence type="ECO:0000256" key="1">
    <source>
        <dbReference type="SAM" id="MobiDB-lite"/>
    </source>
</evidence>